<dbReference type="Proteomes" id="UP000183642">
    <property type="component" value="Unassembled WGS sequence"/>
</dbReference>
<dbReference type="Pfam" id="PF13289">
    <property type="entry name" value="SIR2_2"/>
    <property type="match status" value="1"/>
</dbReference>
<name>A0A1I5HNL8_9ACTN</name>
<dbReference type="EMBL" id="FOWE01000010">
    <property type="protein sequence ID" value="SFO49912.1"/>
    <property type="molecule type" value="Genomic_DNA"/>
</dbReference>
<proteinExistence type="predicted"/>
<accession>A0A1I5HNL8</accession>
<reference evidence="2" key="1">
    <citation type="submission" date="2016-10" db="EMBL/GenBank/DDBJ databases">
        <authorList>
            <person name="Varghese N."/>
            <person name="Submissions S."/>
        </authorList>
    </citation>
    <scope>NUCLEOTIDE SEQUENCE [LARGE SCALE GENOMIC DNA]</scope>
    <source>
        <strain evidence="2">DSM 43161</strain>
    </source>
</reference>
<dbReference type="AlphaFoldDB" id="A0A1I5HNL8"/>
<evidence type="ECO:0000313" key="1">
    <source>
        <dbReference type="EMBL" id="SFO49912.1"/>
    </source>
</evidence>
<evidence type="ECO:0000313" key="2">
    <source>
        <dbReference type="Proteomes" id="UP000183642"/>
    </source>
</evidence>
<protein>
    <submittedName>
        <fullName evidence="1">SIR2-like domain-containing protein</fullName>
    </submittedName>
</protein>
<gene>
    <name evidence="1" type="ORF">SAMN05660359_03868</name>
</gene>
<keyword evidence="2" id="KW-1185">Reference proteome</keyword>
<organism evidence="1 2">
    <name type="scientific">Geodermatophilus obscurus</name>
    <dbReference type="NCBI Taxonomy" id="1861"/>
    <lineage>
        <taxon>Bacteria</taxon>
        <taxon>Bacillati</taxon>
        <taxon>Actinomycetota</taxon>
        <taxon>Actinomycetes</taxon>
        <taxon>Geodermatophilales</taxon>
        <taxon>Geodermatophilaceae</taxon>
        <taxon>Geodermatophilus</taxon>
    </lineage>
</organism>
<dbReference type="RefSeq" id="WP_075015151.1">
    <property type="nucleotide sequence ID" value="NZ_FOWE01000010.1"/>
</dbReference>
<sequence length="546" mass="60654">MSTESYAEVSAEVATLRDVLVAAKALPVLFVGSGISRRYIGSPDWDGLLEQFATLTGRHISYYRGRAGNDRPQIASLIAEKFYDVWYSAEEYAESRESYQAEVEGEADPLKFEVAKSISGLAYLDDSATKVELDALSRVRAHAVVTTNWDTILDSTFPDLEVFVGQQDVLFATTQAIGEIYKIHGSVTDPKSMVLTSEDYAAYWERNPYLIAKLLTMLVEHPVMFLGYSLGDPHINRMLSNLIACLTPEQIDVLNDQLIFVRRPRAGESGAFARSSMTVGRHTLSIREFVCTDFTALYNMLSELPQKFPVKLLRQLRESVYELTFSTEPSGRVHVLPMDEGANPEDVEVVVGVGTLERLGERGYRALSRADLCRDMLFGATDHNPERLLNDLLPRLFRGAKYVPIYYPLLAAGRVAADGSVTDTDGLPANARALLSGTTKLRPYGMRGLAERRAQSFLELLDDDRQVALDFGLVCSYEVADVVALRNFLVAEIGETESVGTMQAKLSCKYDRLAYGPDFEGDPVELHQALGLNSAWVHKQQQRADS</sequence>